<gene>
    <name evidence="1" type="ORF">AWH48_17365</name>
</gene>
<comment type="caution">
    <text evidence="1">The sequence shown here is derived from an EMBL/GenBank/DDBJ whole genome shotgun (WGS) entry which is preliminary data.</text>
</comment>
<dbReference type="OrthoDB" id="2467384at2"/>
<reference evidence="1 2" key="1">
    <citation type="submission" date="2016-01" db="EMBL/GenBank/DDBJ databases">
        <title>Investigation of taxonomic status of Bacillus aminovorans.</title>
        <authorList>
            <person name="Verma A."/>
            <person name="Pal Y."/>
            <person name="Krishnamurthi S."/>
        </authorList>
    </citation>
    <scope>NUCLEOTIDE SEQUENCE [LARGE SCALE GENOMIC DNA]</scope>
    <source>
        <strain evidence="1 2">DSM 4337</strain>
    </source>
</reference>
<dbReference type="Gene3D" id="1.10.1660.10">
    <property type="match status" value="1"/>
</dbReference>
<name>A0A177KZN1_9BACI</name>
<evidence type="ECO:0000313" key="2">
    <source>
        <dbReference type="Proteomes" id="UP000077271"/>
    </source>
</evidence>
<sequence length="140" mass="15790">MAERYSAKEVAAALEISLSTLGKYVMALEGAGFRFETGKRNERLFDEKELATLRRIIETASSKKLPPGQAANLIGQNAFFSIIDRRLCALEEQQTHILALHTELAEKIARLPVQRIPDYTPPPFLSFPRRKGGFLRFLSK</sequence>
<evidence type="ECO:0000313" key="1">
    <source>
        <dbReference type="EMBL" id="OAH58524.1"/>
    </source>
</evidence>
<accession>A0A177KZN1</accession>
<protein>
    <recommendedName>
        <fullName evidence="3">HTH merR-type domain-containing protein</fullName>
    </recommendedName>
</protein>
<organism evidence="1 2">
    <name type="scientific">Domibacillus aminovorans</name>
    <dbReference type="NCBI Taxonomy" id="29332"/>
    <lineage>
        <taxon>Bacteria</taxon>
        <taxon>Bacillati</taxon>
        <taxon>Bacillota</taxon>
        <taxon>Bacilli</taxon>
        <taxon>Bacillales</taxon>
        <taxon>Bacillaceae</taxon>
        <taxon>Domibacillus</taxon>
    </lineage>
</organism>
<evidence type="ECO:0008006" key="3">
    <source>
        <dbReference type="Google" id="ProtNLM"/>
    </source>
</evidence>
<dbReference type="AlphaFoldDB" id="A0A177KZN1"/>
<dbReference type="Proteomes" id="UP000077271">
    <property type="component" value="Unassembled WGS sequence"/>
</dbReference>
<dbReference type="RefSeq" id="WP_018395423.1">
    <property type="nucleotide sequence ID" value="NZ_LQWZ01000008.1"/>
</dbReference>
<dbReference type="EMBL" id="LQWZ01000008">
    <property type="protein sequence ID" value="OAH58524.1"/>
    <property type="molecule type" value="Genomic_DNA"/>
</dbReference>
<proteinExistence type="predicted"/>